<protein>
    <submittedName>
        <fullName evidence="1">Uncharacterized protein</fullName>
    </submittedName>
</protein>
<dbReference type="Proteomes" id="UP000271374">
    <property type="component" value="Unassembled WGS sequence"/>
</dbReference>
<organism evidence="1 2">
    <name type="scientific">Bacillus yapensis</name>
    <dbReference type="NCBI Taxonomy" id="2492960"/>
    <lineage>
        <taxon>Bacteria</taxon>
        <taxon>Bacillati</taxon>
        <taxon>Bacillota</taxon>
        <taxon>Bacilli</taxon>
        <taxon>Bacillales</taxon>
        <taxon>Bacillaceae</taxon>
        <taxon>Bacillus</taxon>
    </lineage>
</organism>
<evidence type="ECO:0000313" key="2">
    <source>
        <dbReference type="Proteomes" id="UP000271374"/>
    </source>
</evidence>
<sequence>MFVFDKKPPIRIMDRLRFLKEDFEHILQIVEQCKTTHITSSFYFKYEQNAPKSILTDFEKAQSVCFVSRYEHLPVLESIQIRYVNEQFILDNLSYLRHILNEYRTIVINKSDSIYYNSIHHFCRKKLLNTNPLVDLSVKVFDSLDNDVTDLFIKMLDENNKAIKLIIKNSNFDYLYNGILQHSDHLYTPRLLEDYHSGELNYIFIKHALLLNLIKDLMYLHHLILNNITFPKLGPL</sequence>
<name>A0A3S0INQ2_9BACI</name>
<evidence type="ECO:0000313" key="1">
    <source>
        <dbReference type="EMBL" id="RTR28146.1"/>
    </source>
</evidence>
<reference evidence="1 2" key="1">
    <citation type="submission" date="2018-12" db="EMBL/GenBank/DDBJ databases">
        <title>Bacillus yapensis draft genome sequence.</title>
        <authorList>
            <person name="Yu L."/>
            <person name="Xu X."/>
            <person name="Tang X."/>
        </authorList>
    </citation>
    <scope>NUCLEOTIDE SEQUENCE [LARGE SCALE GENOMIC DNA]</scope>
    <source>
        <strain evidence="1 2">XXST-01</strain>
    </source>
</reference>
<accession>A0A3S0INQ2</accession>
<dbReference type="AlphaFoldDB" id="A0A3S0INQ2"/>
<gene>
    <name evidence="1" type="ORF">EKG37_17750</name>
</gene>
<dbReference type="OrthoDB" id="9554287at2"/>
<proteinExistence type="predicted"/>
<comment type="caution">
    <text evidence="1">The sequence shown here is derived from an EMBL/GenBank/DDBJ whole genome shotgun (WGS) entry which is preliminary data.</text>
</comment>
<dbReference type="RefSeq" id="WP_126410150.1">
    <property type="nucleotide sequence ID" value="NZ_RXNT01000016.1"/>
</dbReference>
<keyword evidence="2" id="KW-1185">Reference proteome</keyword>
<dbReference type="EMBL" id="RXNT01000016">
    <property type="protein sequence ID" value="RTR28146.1"/>
    <property type="molecule type" value="Genomic_DNA"/>
</dbReference>